<feature type="domain" description="RDD" evidence="7">
    <location>
        <begin position="104"/>
        <end position="236"/>
    </location>
</feature>
<dbReference type="PANTHER" id="PTHR36115">
    <property type="entry name" value="PROLINE-RICH ANTIGEN HOMOLOG-RELATED"/>
    <property type="match status" value="1"/>
</dbReference>
<feature type="transmembrane region" description="Helical" evidence="6">
    <location>
        <begin position="147"/>
        <end position="166"/>
    </location>
</feature>
<protein>
    <recommendedName>
        <fullName evidence="7">RDD domain-containing protein</fullName>
    </recommendedName>
</protein>
<dbReference type="PANTHER" id="PTHR36115:SF4">
    <property type="entry name" value="MEMBRANE PROTEIN"/>
    <property type="match status" value="1"/>
</dbReference>
<proteinExistence type="predicted"/>
<evidence type="ECO:0000256" key="3">
    <source>
        <dbReference type="ARBA" id="ARBA00022692"/>
    </source>
</evidence>
<dbReference type="STRING" id="1184151.AW736_01370"/>
<evidence type="ECO:0000256" key="4">
    <source>
        <dbReference type="ARBA" id="ARBA00022989"/>
    </source>
</evidence>
<dbReference type="EMBL" id="LRRQ01000015">
    <property type="protein sequence ID" value="OAM91718.1"/>
    <property type="molecule type" value="Genomic_DNA"/>
</dbReference>
<sequence length="245" mass="27376">MEQIKIWIREGLLSPHTLAIKTGETTWKKLYSYPEFFAIGPTQPPFSTTELSSTHPPGAPYLSRPAMPFQAGTVPGAFNGAHSSRPPVGVTSLPIVQHDGVRIALPADRIMAALVDGLMWMLSLLPLWFCLTLYFSGAVTNWASLKWAVLFPFATAISCLVIQGWMQAARGQSIGKSLLRLRIVPSTSDDEPPGFVTGVIVRWLLMWLFYLFPVVALVDFFFLFRDDRRCLHDHLADTRVIVMDE</sequence>
<keyword evidence="2" id="KW-1003">Cell membrane</keyword>
<evidence type="ECO:0000313" key="9">
    <source>
        <dbReference type="Proteomes" id="UP000078486"/>
    </source>
</evidence>
<name>A0A178IPR6_9BACT</name>
<dbReference type="InterPro" id="IPR051791">
    <property type="entry name" value="Pra-immunoreactive"/>
</dbReference>
<dbReference type="GO" id="GO:0005886">
    <property type="term" value="C:plasma membrane"/>
    <property type="evidence" value="ECO:0007669"/>
    <property type="project" value="UniProtKB-SubCell"/>
</dbReference>
<feature type="transmembrane region" description="Helical" evidence="6">
    <location>
        <begin position="117"/>
        <end position="135"/>
    </location>
</feature>
<evidence type="ECO:0000256" key="5">
    <source>
        <dbReference type="ARBA" id="ARBA00023136"/>
    </source>
</evidence>
<organism evidence="8 9">
    <name type="scientific">Termitidicoccus mucosus</name>
    <dbReference type="NCBI Taxonomy" id="1184151"/>
    <lineage>
        <taxon>Bacteria</taxon>
        <taxon>Pseudomonadati</taxon>
        <taxon>Verrucomicrobiota</taxon>
        <taxon>Opitutia</taxon>
        <taxon>Opitutales</taxon>
        <taxon>Opitutaceae</taxon>
        <taxon>Termitidicoccus</taxon>
    </lineage>
</organism>
<reference evidence="8 9" key="1">
    <citation type="submission" date="2016-01" db="EMBL/GenBank/DDBJ databases">
        <title>High potential of lignocellulose degradation of a new Verrucomicrobia species.</title>
        <authorList>
            <person name="Wang Y."/>
            <person name="Shi Y."/>
            <person name="Qiu Z."/>
            <person name="Liu S."/>
            <person name="Yang H."/>
        </authorList>
    </citation>
    <scope>NUCLEOTIDE SEQUENCE [LARGE SCALE GENOMIC DNA]</scope>
    <source>
        <strain evidence="8 9">TSB47</strain>
    </source>
</reference>
<evidence type="ECO:0000256" key="1">
    <source>
        <dbReference type="ARBA" id="ARBA00004651"/>
    </source>
</evidence>
<evidence type="ECO:0000313" key="8">
    <source>
        <dbReference type="EMBL" id="OAM91718.1"/>
    </source>
</evidence>
<evidence type="ECO:0000259" key="7">
    <source>
        <dbReference type="Pfam" id="PF06271"/>
    </source>
</evidence>
<evidence type="ECO:0000256" key="6">
    <source>
        <dbReference type="SAM" id="Phobius"/>
    </source>
</evidence>
<keyword evidence="5 6" id="KW-0472">Membrane</keyword>
<dbReference type="Pfam" id="PF06271">
    <property type="entry name" value="RDD"/>
    <property type="match status" value="1"/>
</dbReference>
<feature type="transmembrane region" description="Helical" evidence="6">
    <location>
        <begin position="200"/>
        <end position="224"/>
    </location>
</feature>
<accession>A0A178IPR6</accession>
<gene>
    <name evidence="8" type="ORF">AW736_01370</name>
</gene>
<dbReference type="AlphaFoldDB" id="A0A178IPR6"/>
<dbReference type="Proteomes" id="UP000078486">
    <property type="component" value="Unassembled WGS sequence"/>
</dbReference>
<keyword evidence="9" id="KW-1185">Reference proteome</keyword>
<keyword evidence="3 6" id="KW-0812">Transmembrane</keyword>
<dbReference type="InterPro" id="IPR010432">
    <property type="entry name" value="RDD"/>
</dbReference>
<keyword evidence="4 6" id="KW-1133">Transmembrane helix</keyword>
<dbReference type="RefSeq" id="WP_068768487.1">
    <property type="nucleotide sequence ID" value="NZ_CP109796.1"/>
</dbReference>
<comment type="caution">
    <text evidence="8">The sequence shown here is derived from an EMBL/GenBank/DDBJ whole genome shotgun (WGS) entry which is preliminary data.</text>
</comment>
<evidence type="ECO:0000256" key="2">
    <source>
        <dbReference type="ARBA" id="ARBA00022475"/>
    </source>
</evidence>
<comment type="subcellular location">
    <subcellularLocation>
        <location evidence="1">Cell membrane</location>
        <topology evidence="1">Multi-pass membrane protein</topology>
    </subcellularLocation>
</comment>